<name>A0A2K8LAN6_9PROT</name>
<evidence type="ECO:0000259" key="1">
    <source>
        <dbReference type="Pfam" id="PF13579"/>
    </source>
</evidence>
<reference evidence="2 3" key="1">
    <citation type="submission" date="2016-12" db="EMBL/GenBank/DDBJ databases">
        <title>Isolation and genomic insights into novel planktonic Zetaproteobacteria from stratified waters of the Chesapeake Bay.</title>
        <authorList>
            <person name="McAllister S.M."/>
            <person name="Kato S."/>
            <person name="Chan C.S."/>
            <person name="Chiu B.K."/>
            <person name="Field E.K."/>
        </authorList>
    </citation>
    <scope>NUCLEOTIDE SEQUENCE [LARGE SCALE GENOMIC DNA]</scope>
    <source>
        <strain evidence="2 3">CP-8</strain>
    </source>
</reference>
<dbReference type="Pfam" id="PF13692">
    <property type="entry name" value="Glyco_trans_1_4"/>
    <property type="match status" value="1"/>
</dbReference>
<dbReference type="SUPFAM" id="SSF53756">
    <property type="entry name" value="UDP-Glycosyltransferase/glycogen phosphorylase"/>
    <property type="match status" value="1"/>
</dbReference>
<proteinExistence type="predicted"/>
<evidence type="ECO:0000313" key="2">
    <source>
        <dbReference type="EMBL" id="ATX82004.1"/>
    </source>
</evidence>
<dbReference type="PANTHER" id="PTHR12526:SF630">
    <property type="entry name" value="GLYCOSYLTRANSFERASE"/>
    <property type="match status" value="1"/>
</dbReference>
<keyword evidence="3" id="KW-1185">Reference proteome</keyword>
<dbReference type="Gene3D" id="3.40.50.2000">
    <property type="entry name" value="Glycogen Phosphorylase B"/>
    <property type="match status" value="2"/>
</dbReference>
<keyword evidence="2" id="KW-0808">Transferase</keyword>
<gene>
    <name evidence="2" type="ORF">Ga0123462_1140</name>
</gene>
<organism evidence="2 3">
    <name type="scientific">Mariprofundus ferrinatatus</name>
    <dbReference type="NCBI Taxonomy" id="1921087"/>
    <lineage>
        <taxon>Bacteria</taxon>
        <taxon>Pseudomonadati</taxon>
        <taxon>Pseudomonadota</taxon>
        <taxon>Candidatius Mariprofundia</taxon>
        <taxon>Mariprofundales</taxon>
        <taxon>Mariprofundaceae</taxon>
        <taxon>Mariprofundus</taxon>
    </lineage>
</organism>
<dbReference type="KEGG" id="mfn:Ga0123462_1140"/>
<protein>
    <submittedName>
        <fullName evidence="2">Glycosyltransferase involved in cell wall bisynthesis</fullName>
    </submittedName>
</protein>
<dbReference type="GO" id="GO:0016757">
    <property type="term" value="F:glycosyltransferase activity"/>
    <property type="evidence" value="ECO:0007669"/>
    <property type="project" value="UniProtKB-ARBA"/>
</dbReference>
<dbReference type="InterPro" id="IPR028098">
    <property type="entry name" value="Glyco_trans_4-like_N"/>
</dbReference>
<dbReference type="EMBL" id="CP018800">
    <property type="protein sequence ID" value="ATX82004.1"/>
    <property type="molecule type" value="Genomic_DNA"/>
</dbReference>
<feature type="domain" description="Glycosyltransferase subfamily 4-like N-terminal" evidence="1">
    <location>
        <begin position="2"/>
        <end position="160"/>
    </location>
</feature>
<dbReference type="CDD" id="cd03794">
    <property type="entry name" value="GT4_WbuB-like"/>
    <property type="match status" value="1"/>
</dbReference>
<dbReference type="Pfam" id="PF13579">
    <property type="entry name" value="Glyco_trans_4_4"/>
    <property type="match status" value="1"/>
</dbReference>
<dbReference type="AlphaFoldDB" id="A0A2K8LAN6"/>
<sequence>MVEVLTTHENKSEIDERKQLETELGGLKVRSIKVAGGRGLSPVRKIIDALYFGIWVFIGLLRHRPTLAMVATTPPVIMGAIVRWASKLGGFEYIYHCQDIHPEAMKLNGNLSQGWVYRWLSFLDKNNVNQALHVIVLSNDMKKTLLKRGCRIDHVKIINNFVFEKPEEPKSTSLKNNSVVHFLFAGTMGRFQNLDLLIDAIMRYKDRTDVEFYFMGDGVCRKALESRIRSNDIHNVFFLGQKSVHEAISAMANADFGIVSLAPNISEVAYPSKTMMYLSNGLPLFSIVDKGTELFDFINENGLGIAVTPDSIDEVENAIERAINLHKEKFFVKADVAKIAELHFGKKVVLDKFAEVFRECKS</sequence>
<dbReference type="Proteomes" id="UP000231637">
    <property type="component" value="Chromosome"/>
</dbReference>
<accession>A0A2K8LAN6</accession>
<dbReference type="PANTHER" id="PTHR12526">
    <property type="entry name" value="GLYCOSYLTRANSFERASE"/>
    <property type="match status" value="1"/>
</dbReference>
<evidence type="ECO:0000313" key="3">
    <source>
        <dbReference type="Proteomes" id="UP000231637"/>
    </source>
</evidence>